<dbReference type="Proteomes" id="UP000545074">
    <property type="component" value="Unassembled WGS sequence"/>
</dbReference>
<dbReference type="AlphaFoldDB" id="A0A7W2KF11"/>
<protein>
    <submittedName>
        <fullName evidence="1">DUF1652 domain-containing protein</fullName>
    </submittedName>
</protein>
<accession>A0A7W2KF11</accession>
<sequence length="86" mass="9444">MSLIGVSMLELRQLIEHACLPDRCEISCTDGDNLTIRLGQGQSLDECCTLSGVPLRSLNSCRDVLNLVEQLHTLRDRPPAPLKSIA</sequence>
<evidence type="ECO:0000313" key="2">
    <source>
        <dbReference type="Proteomes" id="UP000545074"/>
    </source>
</evidence>
<comment type="caution">
    <text evidence="1">The sequence shown here is derived from an EMBL/GenBank/DDBJ whole genome shotgun (WGS) entry which is preliminary data.</text>
</comment>
<dbReference type="Pfam" id="PF07865">
    <property type="entry name" value="DUF1652"/>
    <property type="match status" value="1"/>
</dbReference>
<name>A0A7W2KF11_9PSED</name>
<evidence type="ECO:0000313" key="1">
    <source>
        <dbReference type="EMBL" id="MBA6097192.1"/>
    </source>
</evidence>
<dbReference type="RefSeq" id="WP_054913499.1">
    <property type="nucleotide sequence ID" value="NZ_BQIO01000008.1"/>
</dbReference>
<dbReference type="InterPro" id="IPR012448">
    <property type="entry name" value="DUF1652"/>
</dbReference>
<dbReference type="EMBL" id="JACGCX010000004">
    <property type="protein sequence ID" value="MBA6097192.1"/>
    <property type="molecule type" value="Genomic_DNA"/>
</dbReference>
<organism evidence="1 2">
    <name type="scientific">Pseudomonas juntendi</name>
    <dbReference type="NCBI Taxonomy" id="2666183"/>
    <lineage>
        <taxon>Bacteria</taxon>
        <taxon>Pseudomonadati</taxon>
        <taxon>Pseudomonadota</taxon>
        <taxon>Gammaproteobacteria</taxon>
        <taxon>Pseudomonadales</taxon>
        <taxon>Pseudomonadaceae</taxon>
        <taxon>Pseudomonas</taxon>
    </lineage>
</organism>
<proteinExistence type="predicted"/>
<reference evidence="1 2" key="1">
    <citation type="submission" date="2020-07" db="EMBL/GenBank/DDBJ databases">
        <title>Diversity of carbapenemase encoding genes among Pseudomonas putida group clinical isolates in a tertiary Brazilian hospital.</title>
        <authorList>
            <person name="Alberto-Lei F."/>
            <person name="Nodari C.S."/>
            <person name="Streling A.P."/>
            <person name="Paulino J.T."/>
            <person name="Bessa-Neto F.O."/>
            <person name="Cayo R."/>
            <person name="Gales A.C."/>
        </authorList>
    </citation>
    <scope>NUCLEOTIDE SEQUENCE [LARGE SCALE GENOMIC DNA]</scope>
    <source>
        <strain evidence="1 2">12815</strain>
    </source>
</reference>
<gene>
    <name evidence="1" type="ORF">H4C80_08675</name>
</gene>